<dbReference type="Pfam" id="PF04607">
    <property type="entry name" value="RelA_SpoT"/>
    <property type="match status" value="1"/>
</dbReference>
<comment type="caution">
    <text evidence="4">The sequence shown here is derived from an EMBL/GenBank/DDBJ whole genome shotgun (WGS) entry which is preliminary data.</text>
</comment>
<dbReference type="SMART" id="SM00954">
    <property type="entry name" value="RelA_SpoT"/>
    <property type="match status" value="1"/>
</dbReference>
<evidence type="ECO:0000313" key="4">
    <source>
        <dbReference type="EMBL" id="EJV84841.1"/>
    </source>
</evidence>
<gene>
    <name evidence="4" type="ORF">IG3_02451</name>
</gene>
<reference evidence="4 5" key="1">
    <citation type="submission" date="2012-04" db="EMBL/GenBank/DDBJ databases">
        <title>The Genome Sequence of Bacillus cereus HuA2-1.</title>
        <authorList>
            <consortium name="The Broad Institute Genome Sequencing Platform"/>
            <consortium name="The Broad Institute Genome Sequencing Center for Infectious Disease"/>
            <person name="Feldgarden M."/>
            <person name="Van der Auwera G.A."/>
            <person name="Mahillon J."/>
            <person name="Duprez V."/>
            <person name="Timmery S."/>
            <person name="Mattelet C."/>
            <person name="Dierick K."/>
            <person name="Sun M."/>
            <person name="Yu Z."/>
            <person name="Zhu L."/>
            <person name="Hu X."/>
            <person name="Shank E.B."/>
            <person name="Swiecicka I."/>
            <person name="Hansen B.M."/>
            <person name="Andrup L."/>
            <person name="Young S.K."/>
            <person name="Zeng Q."/>
            <person name="Gargeya S."/>
            <person name="Fitzgerald M."/>
            <person name="Haas B."/>
            <person name="Abouelleil A."/>
            <person name="Alvarado L."/>
            <person name="Arachchi H.M."/>
            <person name="Berlin A."/>
            <person name="Chapman S.B."/>
            <person name="Goldberg J."/>
            <person name="Griggs A."/>
            <person name="Gujja S."/>
            <person name="Hansen M."/>
            <person name="Howarth C."/>
            <person name="Imamovic A."/>
            <person name="Larimer J."/>
            <person name="McCowen C."/>
            <person name="Montmayeur A."/>
            <person name="Murphy C."/>
            <person name="Neiman D."/>
            <person name="Pearson M."/>
            <person name="Priest M."/>
            <person name="Roberts A."/>
            <person name="Saif S."/>
            <person name="Shea T."/>
            <person name="Sisk P."/>
            <person name="Sykes S."/>
            <person name="Wortman J."/>
            <person name="Nusbaum C."/>
            <person name="Birren B."/>
        </authorList>
    </citation>
    <scope>NUCLEOTIDE SEQUENCE [LARGE SCALE GENOMIC DNA]</scope>
    <source>
        <strain evidence="4 5">HuA2-1</strain>
    </source>
</reference>
<accession>J9C0D1</accession>
<keyword evidence="2" id="KW-0175">Coiled coil</keyword>
<sequence length="357" mass="41237">MSNTTQTKNMDEIVNWYKNNKPLYEALAKKVENIIKDVLDQNELTYYLITSRSKDLDSFANKAKKEKYADPKNEIKDLAGIRVITFVRSEVEACKNAIKPLFKLDNNHSIDKGKALGNDKVGYRSVHFVAELTEDRLQLPDFKPFEGLCFEIQIRTILEHAWADISHDRSYKFSGVLPPDNDIERRFSLAAAALELVDREFDSLASEIENYRESVKQHTNKGHLDIPLNTASLNEYLSQKFATSITNQIIEPSFNKLEEEIINELHSFGIYSLSDLDKLIGDNTNKFNVNTNFIGLLRNIMILNDAEKYFTDAWDCKWDFIDGDDCTFFMENGLDITSIAHKYKISTRFDIEFDDYE</sequence>
<dbReference type="InterPro" id="IPR007685">
    <property type="entry name" value="RelA_SpoT"/>
</dbReference>
<dbReference type="PANTHER" id="PTHR41773">
    <property type="entry name" value="GTP PYROPHOSPHATASE-RELATED"/>
    <property type="match status" value="1"/>
</dbReference>
<dbReference type="Proteomes" id="UP000004136">
    <property type="component" value="Unassembled WGS sequence"/>
</dbReference>
<protein>
    <recommendedName>
        <fullName evidence="3">RelA/SpoT domain-containing protein</fullName>
    </recommendedName>
</protein>
<evidence type="ECO:0000313" key="5">
    <source>
        <dbReference type="Proteomes" id="UP000004136"/>
    </source>
</evidence>
<dbReference type="InterPro" id="IPR043519">
    <property type="entry name" value="NT_sf"/>
</dbReference>
<proteinExistence type="predicted"/>
<dbReference type="Gene3D" id="3.30.460.10">
    <property type="entry name" value="Beta Polymerase, domain 2"/>
    <property type="match status" value="1"/>
</dbReference>
<evidence type="ECO:0000259" key="3">
    <source>
        <dbReference type="SMART" id="SM00954"/>
    </source>
</evidence>
<evidence type="ECO:0000256" key="1">
    <source>
        <dbReference type="ARBA" id="ARBA00004976"/>
    </source>
</evidence>
<dbReference type="UniPathway" id="UPA00908">
    <property type="reaction ID" value="UER00884"/>
</dbReference>
<evidence type="ECO:0000256" key="2">
    <source>
        <dbReference type="SAM" id="Coils"/>
    </source>
</evidence>
<comment type="pathway">
    <text evidence="1">Purine metabolism; ppGpp biosynthesis; ppGpp from GTP: step 1/2.</text>
</comment>
<dbReference type="CDD" id="cd05399">
    <property type="entry name" value="NT_Rel-Spo_like"/>
    <property type="match status" value="1"/>
</dbReference>
<dbReference type="PATRIC" id="fig|1053201.3.peg.2507"/>
<dbReference type="GO" id="GO:0015970">
    <property type="term" value="P:guanosine tetraphosphate biosynthetic process"/>
    <property type="evidence" value="ECO:0007669"/>
    <property type="project" value="UniProtKB-UniPathway"/>
</dbReference>
<dbReference type="PANTHER" id="PTHR41773:SF1">
    <property type="entry name" value="RELA_SPOT DOMAIN-CONTAINING PROTEIN"/>
    <property type="match status" value="1"/>
</dbReference>
<organism evidence="4 5">
    <name type="scientific">Bacillus cereus HuA2-1</name>
    <dbReference type="NCBI Taxonomy" id="1053201"/>
    <lineage>
        <taxon>Bacteria</taxon>
        <taxon>Bacillati</taxon>
        <taxon>Bacillota</taxon>
        <taxon>Bacilli</taxon>
        <taxon>Bacillales</taxon>
        <taxon>Bacillaceae</taxon>
        <taxon>Bacillus</taxon>
        <taxon>Bacillus cereus group</taxon>
    </lineage>
</organism>
<feature type="coiled-coil region" evidence="2">
    <location>
        <begin position="194"/>
        <end position="221"/>
    </location>
</feature>
<dbReference type="AlphaFoldDB" id="J9C0D1"/>
<dbReference type="Gene3D" id="1.10.287.860">
    <property type="entry name" value="Nucleotidyltransferase"/>
    <property type="match status" value="1"/>
</dbReference>
<dbReference type="EMBL" id="AHDV01000016">
    <property type="protein sequence ID" value="EJV84841.1"/>
    <property type="molecule type" value="Genomic_DNA"/>
</dbReference>
<feature type="domain" description="RelA/SpoT" evidence="3">
    <location>
        <begin position="51"/>
        <end position="177"/>
    </location>
</feature>
<dbReference type="HOGENOM" id="CLU_058756_0_0_9"/>
<dbReference type="RefSeq" id="WP_002136921.1">
    <property type="nucleotide sequence ID" value="NZ_JH804672.1"/>
</dbReference>
<dbReference type="SUPFAM" id="SSF81301">
    <property type="entry name" value="Nucleotidyltransferase"/>
    <property type="match status" value="1"/>
</dbReference>
<name>J9C0D1_BACCE</name>
<dbReference type="OrthoDB" id="9801824at2"/>